<dbReference type="RefSeq" id="WP_067760042.1">
    <property type="nucleotide sequence ID" value="NZ_CP015772.1"/>
</dbReference>
<dbReference type="STRING" id="1176587.A8C56_20005"/>
<dbReference type="Proteomes" id="UP000077667">
    <property type="component" value="Chromosome"/>
</dbReference>
<evidence type="ECO:0000313" key="3">
    <source>
        <dbReference type="Proteomes" id="UP000077667"/>
    </source>
</evidence>
<dbReference type="EMBL" id="CP015772">
    <property type="protein sequence ID" value="ANH82966.1"/>
    <property type="molecule type" value="Genomic_DNA"/>
</dbReference>
<proteinExistence type="predicted"/>
<keyword evidence="3" id="KW-1185">Reference proteome</keyword>
<dbReference type="AlphaFoldDB" id="A0A1A9I5S2"/>
<organism evidence="2 3">
    <name type="scientific">Niabella ginsenosidivorans</name>
    <dbReference type="NCBI Taxonomy" id="1176587"/>
    <lineage>
        <taxon>Bacteria</taxon>
        <taxon>Pseudomonadati</taxon>
        <taxon>Bacteroidota</taxon>
        <taxon>Chitinophagia</taxon>
        <taxon>Chitinophagales</taxon>
        <taxon>Chitinophagaceae</taxon>
        <taxon>Niabella</taxon>
    </lineage>
</organism>
<feature type="signal peptide" evidence="1">
    <location>
        <begin position="1"/>
        <end position="18"/>
    </location>
</feature>
<dbReference type="Gene3D" id="3.10.450.360">
    <property type="match status" value="1"/>
</dbReference>
<keyword evidence="1" id="KW-0732">Signal</keyword>
<sequence length="148" mass="16678">MKLFILTTALLFGLNAMAATADPSVNEKVLKTFNEVFTNARNVQWSTTAEYSEASFSTGSVTSRAMFDNNGKLIRTIRYYKENNLPSNVRYEIKNEYRGKEIYGVTEVATATATIYHLIIRDSKNIYKVVADNNGNIAQTARFKRGDI</sequence>
<dbReference type="SUPFAM" id="SSF160574">
    <property type="entry name" value="BT0923-like"/>
    <property type="match status" value="1"/>
</dbReference>
<evidence type="ECO:0000313" key="2">
    <source>
        <dbReference type="EMBL" id="ANH82966.1"/>
    </source>
</evidence>
<name>A0A1A9I5S2_9BACT</name>
<protein>
    <recommendedName>
        <fullName evidence="4">Beta-lactamase-inhibitor-like PepSY-like domain-containing protein</fullName>
    </recommendedName>
</protein>
<gene>
    <name evidence="2" type="ORF">A8C56_20005</name>
</gene>
<accession>A0A1A9I5S2</accession>
<dbReference type="OrthoDB" id="678457at2"/>
<dbReference type="KEGG" id="nia:A8C56_20005"/>
<evidence type="ECO:0008006" key="4">
    <source>
        <dbReference type="Google" id="ProtNLM"/>
    </source>
</evidence>
<feature type="chain" id="PRO_5008389897" description="Beta-lactamase-inhibitor-like PepSY-like domain-containing protein" evidence="1">
    <location>
        <begin position="19"/>
        <end position="148"/>
    </location>
</feature>
<evidence type="ECO:0000256" key="1">
    <source>
        <dbReference type="SAM" id="SignalP"/>
    </source>
</evidence>
<reference evidence="2 3" key="1">
    <citation type="submission" date="2016-05" db="EMBL/GenBank/DDBJ databases">
        <title>Niabella ginsenosidivorans BS26 whole genome sequencing.</title>
        <authorList>
            <person name="Im W.T."/>
            <person name="Siddiqi M.Z."/>
        </authorList>
    </citation>
    <scope>NUCLEOTIDE SEQUENCE [LARGE SCALE GENOMIC DNA]</scope>
    <source>
        <strain evidence="2 3">BS26</strain>
    </source>
</reference>